<reference evidence="2" key="1">
    <citation type="submission" date="2021-03" db="EMBL/GenBank/DDBJ databases">
        <authorList>
            <person name="Bekaert M."/>
        </authorList>
    </citation>
    <scope>NUCLEOTIDE SEQUENCE</scope>
</reference>
<dbReference type="EMBL" id="CAJPWZ010000341">
    <property type="protein sequence ID" value="CAG2190783.1"/>
    <property type="molecule type" value="Genomic_DNA"/>
</dbReference>
<comment type="caution">
    <text evidence="2">The sequence shown here is derived from an EMBL/GenBank/DDBJ whole genome shotgun (WGS) entry which is preliminary data.</text>
</comment>
<keyword evidence="3" id="KW-1185">Reference proteome</keyword>
<protein>
    <recommendedName>
        <fullName evidence="1">DDE-1 domain-containing protein</fullName>
    </recommendedName>
</protein>
<name>A0A8S3Q5S5_MYTED</name>
<dbReference type="AlphaFoldDB" id="A0A8S3Q5S5"/>
<proteinExistence type="predicted"/>
<evidence type="ECO:0000313" key="3">
    <source>
        <dbReference type="Proteomes" id="UP000683360"/>
    </source>
</evidence>
<gene>
    <name evidence="2" type="ORF">MEDL_6008</name>
</gene>
<evidence type="ECO:0000259" key="1">
    <source>
        <dbReference type="Pfam" id="PF03184"/>
    </source>
</evidence>
<accession>A0A8S3Q5S5</accession>
<organism evidence="2 3">
    <name type="scientific">Mytilus edulis</name>
    <name type="common">Blue mussel</name>
    <dbReference type="NCBI Taxonomy" id="6550"/>
    <lineage>
        <taxon>Eukaryota</taxon>
        <taxon>Metazoa</taxon>
        <taxon>Spiralia</taxon>
        <taxon>Lophotrochozoa</taxon>
        <taxon>Mollusca</taxon>
        <taxon>Bivalvia</taxon>
        <taxon>Autobranchia</taxon>
        <taxon>Pteriomorphia</taxon>
        <taxon>Mytilida</taxon>
        <taxon>Mytiloidea</taxon>
        <taxon>Mytilidae</taxon>
        <taxon>Mytilinae</taxon>
        <taxon>Mytilus</taxon>
    </lineage>
</organism>
<feature type="domain" description="DDE-1" evidence="1">
    <location>
        <begin position="10"/>
        <end position="78"/>
    </location>
</feature>
<sequence>MAPLCVVKGNSKGTVWTYQEKAWMCDILGEMWWRGIFLKQCGPKRSQLLIMDSHGSHETIGLFEEAMEENIFVPALPPPAMGSEYDSLVPVDDVDSLLNILENGNSTLFEVQLVASTLDLNSNIEDIFAIQQATKKKESTAIISHRLIDQ</sequence>
<dbReference type="GO" id="GO:0003676">
    <property type="term" value="F:nucleic acid binding"/>
    <property type="evidence" value="ECO:0007669"/>
    <property type="project" value="InterPro"/>
</dbReference>
<dbReference type="Pfam" id="PF03184">
    <property type="entry name" value="DDE_1"/>
    <property type="match status" value="1"/>
</dbReference>
<evidence type="ECO:0000313" key="2">
    <source>
        <dbReference type="EMBL" id="CAG2190783.1"/>
    </source>
</evidence>
<dbReference type="InterPro" id="IPR004875">
    <property type="entry name" value="DDE_SF_endonuclease_dom"/>
</dbReference>
<dbReference type="Proteomes" id="UP000683360">
    <property type="component" value="Unassembled WGS sequence"/>
</dbReference>